<protein>
    <submittedName>
        <fullName evidence="4">Helix-turn-helix transcriptional regulator</fullName>
    </submittedName>
</protein>
<feature type="domain" description="HTH cro/C1-type" evidence="3">
    <location>
        <begin position="10"/>
        <end position="64"/>
    </location>
</feature>
<gene>
    <name evidence="4" type="ORF">FA707_08925</name>
</gene>
<evidence type="ECO:0000256" key="2">
    <source>
        <dbReference type="SAM" id="Phobius"/>
    </source>
</evidence>
<dbReference type="PANTHER" id="PTHR46558">
    <property type="entry name" value="TRACRIPTIONAL REGULATORY PROTEIN-RELATED-RELATED"/>
    <property type="match status" value="1"/>
</dbReference>
<keyword evidence="2" id="KW-0812">Transmembrane</keyword>
<proteinExistence type="predicted"/>
<dbReference type="GO" id="GO:0003677">
    <property type="term" value="F:DNA binding"/>
    <property type="evidence" value="ECO:0007669"/>
    <property type="project" value="UniProtKB-KW"/>
</dbReference>
<evidence type="ECO:0000313" key="4">
    <source>
        <dbReference type="EMBL" id="QCI87082.1"/>
    </source>
</evidence>
<dbReference type="PROSITE" id="PS50943">
    <property type="entry name" value="HTH_CROC1"/>
    <property type="match status" value="1"/>
</dbReference>
<organism evidence="4 5">
    <name type="scientific">Vagococcus zengguangii</name>
    <dbReference type="NCBI Taxonomy" id="2571750"/>
    <lineage>
        <taxon>Bacteria</taxon>
        <taxon>Bacillati</taxon>
        <taxon>Bacillota</taxon>
        <taxon>Bacilli</taxon>
        <taxon>Lactobacillales</taxon>
        <taxon>Enterococcaceae</taxon>
        <taxon>Vagococcus</taxon>
    </lineage>
</organism>
<dbReference type="KEGG" id="vao:FA707_08925"/>
<evidence type="ECO:0000256" key="1">
    <source>
        <dbReference type="ARBA" id="ARBA00023125"/>
    </source>
</evidence>
<keyword evidence="1" id="KW-0238">DNA-binding</keyword>
<dbReference type="SUPFAM" id="SSF47413">
    <property type="entry name" value="lambda repressor-like DNA-binding domains"/>
    <property type="match status" value="1"/>
</dbReference>
<keyword evidence="2" id="KW-1133">Transmembrane helix</keyword>
<dbReference type="SMART" id="SM00530">
    <property type="entry name" value="HTH_XRE"/>
    <property type="match status" value="1"/>
</dbReference>
<evidence type="ECO:0000259" key="3">
    <source>
        <dbReference type="PROSITE" id="PS50943"/>
    </source>
</evidence>
<reference evidence="4 5" key="1">
    <citation type="submission" date="2019-04" db="EMBL/GenBank/DDBJ databases">
        <title>Vagococcus sp. nov., isolated from faeces of yaks (Bos grunniens).</title>
        <authorList>
            <person name="Ge Y."/>
        </authorList>
    </citation>
    <scope>NUCLEOTIDE SEQUENCE [LARGE SCALE GENOMIC DNA]</scope>
    <source>
        <strain evidence="4 5">MN-17</strain>
    </source>
</reference>
<dbReference type="Proteomes" id="UP000298615">
    <property type="component" value="Chromosome"/>
</dbReference>
<dbReference type="CDD" id="cd00093">
    <property type="entry name" value="HTH_XRE"/>
    <property type="match status" value="1"/>
</dbReference>
<feature type="transmembrane region" description="Helical" evidence="2">
    <location>
        <begin position="81"/>
        <end position="99"/>
    </location>
</feature>
<dbReference type="EMBL" id="CP039712">
    <property type="protein sequence ID" value="QCI87082.1"/>
    <property type="molecule type" value="Genomic_DNA"/>
</dbReference>
<keyword evidence="5" id="KW-1185">Reference proteome</keyword>
<feature type="transmembrane region" description="Helical" evidence="2">
    <location>
        <begin position="105"/>
        <end position="123"/>
    </location>
</feature>
<keyword evidence="2" id="KW-0472">Membrane</keyword>
<dbReference type="AlphaFoldDB" id="A0A4D7CV85"/>
<dbReference type="Gene3D" id="1.10.260.40">
    <property type="entry name" value="lambda repressor-like DNA-binding domains"/>
    <property type="match status" value="1"/>
</dbReference>
<dbReference type="InterPro" id="IPR010982">
    <property type="entry name" value="Lambda_DNA-bd_dom_sf"/>
</dbReference>
<dbReference type="InterPro" id="IPR001387">
    <property type="entry name" value="Cro/C1-type_HTH"/>
</dbReference>
<sequence>MKETILSIKLKEYRINNNLTQSDLSEKLGVSDKTISKWELCRTYPSKKNMLKLSEILDISLETLLLEEKSDDTKAIDWEKFLNKLIRYIFSMVIIVYTIFNRDKFLIIIAIITSLLLIIAEYLEFKNKQKES</sequence>
<dbReference type="Pfam" id="PF01381">
    <property type="entry name" value="HTH_3"/>
    <property type="match status" value="1"/>
</dbReference>
<evidence type="ECO:0000313" key="5">
    <source>
        <dbReference type="Proteomes" id="UP000298615"/>
    </source>
</evidence>
<name>A0A4D7CV85_9ENTE</name>
<dbReference type="RefSeq" id="WP_136953904.1">
    <property type="nucleotide sequence ID" value="NZ_CP039712.1"/>
</dbReference>
<accession>A0A4D7CV85</accession>
<dbReference type="PANTHER" id="PTHR46558:SF4">
    <property type="entry name" value="DNA-BIDING PHAGE PROTEIN"/>
    <property type="match status" value="1"/>
</dbReference>